<evidence type="ECO:0000256" key="2">
    <source>
        <dbReference type="ARBA" id="ARBA00022448"/>
    </source>
</evidence>
<comment type="caution">
    <text evidence="5">The sequence shown here is derived from an EMBL/GenBank/DDBJ whole genome shotgun (WGS) entry which is preliminary data.</text>
</comment>
<dbReference type="PANTHER" id="PTHR30061:SF50">
    <property type="entry name" value="MALTOSE_MALTODEXTRIN-BINDING PERIPLASMIC PROTEIN"/>
    <property type="match status" value="1"/>
</dbReference>
<evidence type="ECO:0000313" key="6">
    <source>
        <dbReference type="Proteomes" id="UP000660611"/>
    </source>
</evidence>
<dbReference type="GO" id="GO:0055052">
    <property type="term" value="C:ATP-binding cassette (ABC) transporter complex, substrate-binding subunit-containing"/>
    <property type="evidence" value="ECO:0007669"/>
    <property type="project" value="TreeGrafter"/>
</dbReference>
<dbReference type="InterPro" id="IPR006059">
    <property type="entry name" value="SBP"/>
</dbReference>
<evidence type="ECO:0000256" key="4">
    <source>
        <dbReference type="SAM" id="SignalP"/>
    </source>
</evidence>
<dbReference type="RefSeq" id="WP_203851782.1">
    <property type="nucleotide sequence ID" value="NZ_BAAAVW010000014.1"/>
</dbReference>
<comment type="similarity">
    <text evidence="1">Belongs to the bacterial solute-binding protein 1 family.</text>
</comment>
<sequence>MPRKRARGLLAALVATTTVLAGCSAGGDAGLGTADKPVTITLWEGFADGETTALRDMIAKYWTPTHPNIKVEVVGDKNAQAMLTAMSGGDAPDVVMSTDSESPALWFHNNAILDLSDLAAEIKGDLDAKAVPAARAWGEQNGKVFALPFVDYDWGVFYNKELFKQAGLDPDKPPATITELEAAARKLTKVDAGGNITQLGWLPLHDEWSAINLGMAFGATFVDGNKPAISQPAVRDAITWDANLARSYDLKKVAAFTSGFTKGDNPFALGKVAMYIDGCWQATMLKDSKIDFGVMSIPASDPAHAGATDVGTNPIVIPRAAHNQKAAKEFAKFMTLNADLAGDFSNKISNLPHLTGPLTTFTTDGPTKFLATLSTSKNARAWAPVPYARMYADQLAAVVDQVYNGGADVGQALDKAQQTLTDQAKQFQ</sequence>
<keyword evidence="3 4" id="KW-0732">Signal</keyword>
<evidence type="ECO:0000256" key="3">
    <source>
        <dbReference type="ARBA" id="ARBA00022729"/>
    </source>
</evidence>
<dbReference type="AlphaFoldDB" id="A0A919PTX6"/>
<dbReference type="GO" id="GO:1901982">
    <property type="term" value="F:maltose binding"/>
    <property type="evidence" value="ECO:0007669"/>
    <property type="project" value="TreeGrafter"/>
</dbReference>
<dbReference type="Gene3D" id="3.40.190.10">
    <property type="entry name" value="Periplasmic binding protein-like II"/>
    <property type="match status" value="1"/>
</dbReference>
<accession>A0A919PTX6</accession>
<dbReference type="GO" id="GO:0015768">
    <property type="term" value="P:maltose transport"/>
    <property type="evidence" value="ECO:0007669"/>
    <property type="project" value="TreeGrafter"/>
</dbReference>
<dbReference type="GO" id="GO:0042956">
    <property type="term" value="P:maltodextrin transmembrane transport"/>
    <property type="evidence" value="ECO:0007669"/>
    <property type="project" value="TreeGrafter"/>
</dbReference>
<proteinExistence type="inferred from homology"/>
<dbReference type="Proteomes" id="UP000660611">
    <property type="component" value="Unassembled WGS sequence"/>
</dbReference>
<name>A0A919PTX6_9ACTN</name>
<dbReference type="PANTHER" id="PTHR30061">
    <property type="entry name" value="MALTOSE-BINDING PERIPLASMIC PROTEIN"/>
    <property type="match status" value="1"/>
</dbReference>
<protein>
    <submittedName>
        <fullName evidence="5">ABC transporter substrate-binding protein</fullName>
    </submittedName>
</protein>
<dbReference type="SUPFAM" id="SSF53850">
    <property type="entry name" value="Periplasmic binding protein-like II"/>
    <property type="match status" value="1"/>
</dbReference>
<keyword evidence="6" id="KW-1185">Reference proteome</keyword>
<gene>
    <name evidence="5" type="ORF">Dsi01nite_081750</name>
</gene>
<evidence type="ECO:0000256" key="1">
    <source>
        <dbReference type="ARBA" id="ARBA00008520"/>
    </source>
</evidence>
<feature type="chain" id="PRO_5039083943" evidence="4">
    <location>
        <begin position="22"/>
        <end position="428"/>
    </location>
</feature>
<organism evidence="5 6">
    <name type="scientific">Dactylosporangium siamense</name>
    <dbReference type="NCBI Taxonomy" id="685454"/>
    <lineage>
        <taxon>Bacteria</taxon>
        <taxon>Bacillati</taxon>
        <taxon>Actinomycetota</taxon>
        <taxon>Actinomycetes</taxon>
        <taxon>Micromonosporales</taxon>
        <taxon>Micromonosporaceae</taxon>
        <taxon>Dactylosporangium</taxon>
    </lineage>
</organism>
<keyword evidence="2" id="KW-0813">Transport</keyword>
<dbReference type="EMBL" id="BONQ01000128">
    <property type="protein sequence ID" value="GIG50134.1"/>
    <property type="molecule type" value="Genomic_DNA"/>
</dbReference>
<dbReference type="PROSITE" id="PS51257">
    <property type="entry name" value="PROKAR_LIPOPROTEIN"/>
    <property type="match status" value="1"/>
</dbReference>
<dbReference type="Pfam" id="PF01547">
    <property type="entry name" value="SBP_bac_1"/>
    <property type="match status" value="1"/>
</dbReference>
<evidence type="ECO:0000313" key="5">
    <source>
        <dbReference type="EMBL" id="GIG50134.1"/>
    </source>
</evidence>
<feature type="signal peptide" evidence="4">
    <location>
        <begin position="1"/>
        <end position="21"/>
    </location>
</feature>
<reference evidence="5" key="1">
    <citation type="submission" date="2021-01" db="EMBL/GenBank/DDBJ databases">
        <title>Whole genome shotgun sequence of Dactylosporangium siamense NBRC 106093.</title>
        <authorList>
            <person name="Komaki H."/>
            <person name="Tamura T."/>
        </authorList>
    </citation>
    <scope>NUCLEOTIDE SEQUENCE</scope>
    <source>
        <strain evidence="5">NBRC 106093</strain>
    </source>
</reference>